<dbReference type="GO" id="GO:0042277">
    <property type="term" value="F:peptide binding"/>
    <property type="evidence" value="ECO:0007669"/>
    <property type="project" value="InterPro"/>
</dbReference>
<protein>
    <recommendedName>
        <fullName evidence="7">Chaperone SurA</fullName>
    </recommendedName>
    <alternativeName>
        <fullName evidence="7">Peptidyl-prolyl cis-trans isomerase SurA</fullName>
        <shortName evidence="7">PPIase SurA</shortName>
        <ecNumber evidence="7">5.2.1.8</ecNumber>
    </alternativeName>
    <alternativeName>
        <fullName evidence="7">Rotamase SurA</fullName>
    </alternativeName>
</protein>
<organism evidence="9 10">
    <name type="scientific">Piscinibacter koreensis</name>
    <dbReference type="NCBI Taxonomy" id="2742824"/>
    <lineage>
        <taxon>Bacteria</taxon>
        <taxon>Pseudomonadati</taxon>
        <taxon>Pseudomonadota</taxon>
        <taxon>Betaproteobacteria</taxon>
        <taxon>Burkholderiales</taxon>
        <taxon>Sphaerotilaceae</taxon>
        <taxon>Piscinibacter</taxon>
    </lineage>
</organism>
<dbReference type="GO" id="GO:0003755">
    <property type="term" value="F:peptidyl-prolyl cis-trans isomerase activity"/>
    <property type="evidence" value="ECO:0007669"/>
    <property type="project" value="UniProtKB-UniRule"/>
</dbReference>
<keyword evidence="5 7" id="KW-0143">Chaperone</keyword>
<evidence type="ECO:0000256" key="5">
    <source>
        <dbReference type="ARBA" id="ARBA00023186"/>
    </source>
</evidence>
<keyword evidence="1 7" id="KW-0732">Signal</keyword>
<dbReference type="EC" id="5.2.1.8" evidence="7"/>
<keyword evidence="10" id="KW-1185">Reference proteome</keyword>
<keyword evidence="4 7" id="KW-0697">Rotamase</keyword>
<dbReference type="PROSITE" id="PS50198">
    <property type="entry name" value="PPIC_PPIASE_2"/>
    <property type="match status" value="2"/>
</dbReference>
<dbReference type="AlphaFoldDB" id="A0A7Y6NJW7"/>
<dbReference type="Pfam" id="PF13616">
    <property type="entry name" value="Rotamase_3"/>
    <property type="match status" value="1"/>
</dbReference>
<dbReference type="PANTHER" id="PTHR47637:SF1">
    <property type="entry name" value="CHAPERONE SURA"/>
    <property type="match status" value="1"/>
</dbReference>
<dbReference type="Proteomes" id="UP000529637">
    <property type="component" value="Unassembled WGS sequence"/>
</dbReference>
<dbReference type="InterPro" id="IPR050280">
    <property type="entry name" value="OMP_Chaperone_SurA"/>
</dbReference>
<dbReference type="InterPro" id="IPR027304">
    <property type="entry name" value="Trigger_fact/SurA_dom_sf"/>
</dbReference>
<dbReference type="InterPro" id="IPR046357">
    <property type="entry name" value="PPIase_dom_sf"/>
</dbReference>
<evidence type="ECO:0000256" key="2">
    <source>
        <dbReference type="ARBA" id="ARBA00022737"/>
    </source>
</evidence>
<keyword evidence="6 7" id="KW-0413">Isomerase</keyword>
<dbReference type="GO" id="GO:0051082">
    <property type="term" value="F:unfolded protein binding"/>
    <property type="evidence" value="ECO:0007669"/>
    <property type="project" value="UniProtKB-UniRule"/>
</dbReference>
<evidence type="ECO:0000313" key="10">
    <source>
        <dbReference type="Proteomes" id="UP000529637"/>
    </source>
</evidence>
<dbReference type="SUPFAM" id="SSF54534">
    <property type="entry name" value="FKBP-like"/>
    <property type="match status" value="2"/>
</dbReference>
<reference evidence="9 10" key="1">
    <citation type="submission" date="2020-06" db="EMBL/GenBank/DDBJ databases">
        <title>Schlegella sp. ID0723 isolated from air conditioner.</title>
        <authorList>
            <person name="Kim D.Y."/>
            <person name="Kim D.-U."/>
        </authorList>
    </citation>
    <scope>NUCLEOTIDE SEQUENCE [LARGE SCALE GENOMIC DNA]</scope>
    <source>
        <strain evidence="9 10">ID0723</strain>
    </source>
</reference>
<dbReference type="EMBL" id="JABWMJ010000001">
    <property type="protein sequence ID" value="NUZ04512.1"/>
    <property type="molecule type" value="Genomic_DNA"/>
</dbReference>
<dbReference type="GO" id="GO:0030288">
    <property type="term" value="C:outer membrane-bounded periplasmic space"/>
    <property type="evidence" value="ECO:0007669"/>
    <property type="project" value="InterPro"/>
</dbReference>
<evidence type="ECO:0000256" key="3">
    <source>
        <dbReference type="ARBA" id="ARBA00022764"/>
    </source>
</evidence>
<comment type="function">
    <text evidence="7">Chaperone involved in the correct folding and assembly of outer membrane proteins. Recognizes specific patterns of aromatic residues and the orientation of their side chains, which are found more frequently in integral outer membrane proteins. May act in both early periplasmic and late outer membrane-associated steps of protein maturation.</text>
</comment>
<keyword evidence="3 7" id="KW-0574">Periplasm</keyword>
<dbReference type="PROSITE" id="PS01096">
    <property type="entry name" value="PPIC_PPIASE_1"/>
    <property type="match status" value="1"/>
</dbReference>
<dbReference type="Gene3D" id="1.10.4030.10">
    <property type="entry name" value="Porin chaperone SurA, peptide-binding domain"/>
    <property type="match status" value="1"/>
</dbReference>
<accession>A0A7Y6NJW7</accession>
<dbReference type="InterPro" id="IPR023058">
    <property type="entry name" value="PPIase_PpiC_CS"/>
</dbReference>
<feature type="chain" id="PRO_5031633835" description="Chaperone SurA" evidence="7">
    <location>
        <begin position="27"/>
        <end position="442"/>
    </location>
</feature>
<dbReference type="InterPro" id="IPR023034">
    <property type="entry name" value="PPIase_SurA"/>
</dbReference>
<proteinExistence type="inferred from homology"/>
<dbReference type="RefSeq" id="WP_176065522.1">
    <property type="nucleotide sequence ID" value="NZ_JABWMJ010000001.1"/>
</dbReference>
<dbReference type="GO" id="GO:0006457">
    <property type="term" value="P:protein folding"/>
    <property type="evidence" value="ECO:0007669"/>
    <property type="project" value="UniProtKB-UniRule"/>
</dbReference>
<dbReference type="Pfam" id="PF09312">
    <property type="entry name" value="SurA_N"/>
    <property type="match status" value="1"/>
</dbReference>
<comment type="catalytic activity">
    <reaction evidence="7">
        <text>[protein]-peptidylproline (omega=180) = [protein]-peptidylproline (omega=0)</text>
        <dbReference type="Rhea" id="RHEA:16237"/>
        <dbReference type="Rhea" id="RHEA-COMP:10747"/>
        <dbReference type="Rhea" id="RHEA-COMP:10748"/>
        <dbReference type="ChEBI" id="CHEBI:83833"/>
        <dbReference type="ChEBI" id="CHEBI:83834"/>
        <dbReference type="EC" id="5.2.1.8"/>
    </reaction>
</comment>
<feature type="domain" description="PpiC" evidence="8">
    <location>
        <begin position="186"/>
        <end position="288"/>
    </location>
</feature>
<feature type="domain" description="PpiC" evidence="8">
    <location>
        <begin position="296"/>
        <end position="394"/>
    </location>
</feature>
<dbReference type="InterPro" id="IPR015391">
    <property type="entry name" value="SurA_N"/>
</dbReference>
<evidence type="ECO:0000256" key="6">
    <source>
        <dbReference type="ARBA" id="ARBA00023235"/>
    </source>
</evidence>
<dbReference type="InterPro" id="IPR000297">
    <property type="entry name" value="PPIase_PpiC"/>
</dbReference>
<dbReference type="SUPFAM" id="SSF109998">
    <property type="entry name" value="Triger factor/SurA peptide-binding domain-like"/>
    <property type="match status" value="1"/>
</dbReference>
<dbReference type="HAMAP" id="MF_01183">
    <property type="entry name" value="Chaperone_SurA"/>
    <property type="match status" value="1"/>
</dbReference>
<dbReference type="GO" id="GO:0043165">
    <property type="term" value="P:Gram-negative-bacterium-type cell outer membrane assembly"/>
    <property type="evidence" value="ECO:0007669"/>
    <property type="project" value="InterPro"/>
</dbReference>
<keyword evidence="2 7" id="KW-0677">Repeat</keyword>
<dbReference type="Gene3D" id="3.10.50.40">
    <property type="match status" value="2"/>
</dbReference>
<dbReference type="PANTHER" id="PTHR47637">
    <property type="entry name" value="CHAPERONE SURA"/>
    <property type="match status" value="1"/>
</dbReference>
<sequence precursor="true">MTEFPLNWRRALFALALALGIVNAWAQGPRPAAPAAARGGDYIVAVVNQELVTAAELQGRIVRIRDEATRAGMQLPPPGALRQQALESLIDERVLITAARDSGIRIDDSEIDRAVQAVARQNQLTLPQLQERLRQDGLDMARFRTNLRDQLLVERMREREVVSRIKVTDAEIDAVLAARRAASGASGEVNIAQILVTVPEGASDAVIAERRARAEAALARVKGGEDFAAVARDISEDANRANGGEIGLRPTDRLPDVFVQTVQPLAPGQVAPQLLRSGAGFHVLKLVERRSAGLTMQQTHARHILLRPSAELTPEAAATRLAQLKRTIADGGSFEQAARANSQDASATAGGDLGWTSPGQLVGEFEEAMNALPIGGISDPVTTRFGVHLIQVVERRSVPVDPRQLREQARNIVREQKFEDAYMEWIRDLRGRAYIELRDAPQ</sequence>
<comment type="caution">
    <text evidence="9">The sequence shown here is derived from an EMBL/GenBank/DDBJ whole genome shotgun (WGS) entry which is preliminary data.</text>
</comment>
<evidence type="ECO:0000313" key="9">
    <source>
        <dbReference type="EMBL" id="NUZ04512.1"/>
    </source>
</evidence>
<name>A0A7Y6NJW7_9BURK</name>
<evidence type="ECO:0000259" key="8">
    <source>
        <dbReference type="PROSITE" id="PS50198"/>
    </source>
</evidence>
<comment type="subcellular location">
    <subcellularLocation>
        <location evidence="7">Periplasm</location>
    </subcellularLocation>
    <text evidence="7">Is capable of associating with the outer membrane.</text>
</comment>
<feature type="signal peptide" evidence="7">
    <location>
        <begin position="1"/>
        <end position="26"/>
    </location>
</feature>
<evidence type="ECO:0000256" key="4">
    <source>
        <dbReference type="ARBA" id="ARBA00023110"/>
    </source>
</evidence>
<dbReference type="GO" id="GO:0050821">
    <property type="term" value="P:protein stabilization"/>
    <property type="evidence" value="ECO:0007669"/>
    <property type="project" value="InterPro"/>
</dbReference>
<evidence type="ECO:0000256" key="7">
    <source>
        <dbReference type="HAMAP-Rule" id="MF_01183"/>
    </source>
</evidence>
<evidence type="ECO:0000256" key="1">
    <source>
        <dbReference type="ARBA" id="ARBA00022729"/>
    </source>
</evidence>
<gene>
    <name evidence="7" type="primary">surA</name>
    <name evidence="9" type="ORF">HQN59_01940</name>
</gene>
<comment type="domain">
    <text evidence="7">The PPIase activity resides only in the second parvulin domain. The N-terminal region and the C-terminal tail are necessary and sufficient for the chaperone activity of SurA. The PPIase activity is dispensable for SurA to function as a chaperone. The N-terminal region and the C-terminal tail are also required for porin recognition.</text>
</comment>